<feature type="transmembrane region" description="Helical" evidence="9">
    <location>
        <begin position="218"/>
        <end position="241"/>
    </location>
</feature>
<feature type="transmembrane region" description="Helical" evidence="9">
    <location>
        <begin position="160"/>
        <end position="179"/>
    </location>
</feature>
<evidence type="ECO:0000256" key="4">
    <source>
        <dbReference type="ARBA" id="ARBA00022692"/>
    </source>
</evidence>
<feature type="transmembrane region" description="Helical" evidence="9">
    <location>
        <begin position="125"/>
        <end position="148"/>
    </location>
</feature>
<protein>
    <recommendedName>
        <fullName evidence="9">Protein RFT1 homolog</fullName>
    </recommendedName>
</protein>
<keyword evidence="5" id="KW-0256">Endoplasmic reticulum</keyword>
<keyword evidence="7 9" id="KW-0472">Membrane</keyword>
<evidence type="ECO:0000313" key="11">
    <source>
        <dbReference type="Proteomes" id="UP000825729"/>
    </source>
</evidence>
<dbReference type="AlphaFoldDB" id="A0AAV7FF34"/>
<comment type="similarity">
    <text evidence="3 9">Belongs to the RFT1 family.</text>
</comment>
<name>A0AAV7FF34_ARIFI</name>
<dbReference type="EMBL" id="JAINDJ010000002">
    <property type="protein sequence ID" value="KAG9459644.1"/>
    <property type="molecule type" value="Genomic_DNA"/>
</dbReference>
<feature type="transmembrane region" description="Helical" evidence="9">
    <location>
        <begin position="191"/>
        <end position="212"/>
    </location>
</feature>
<dbReference type="GO" id="GO:0005789">
    <property type="term" value="C:endoplasmic reticulum membrane"/>
    <property type="evidence" value="ECO:0007669"/>
    <property type="project" value="UniProtKB-SubCell"/>
</dbReference>
<gene>
    <name evidence="10" type="ORF">H6P81_004152</name>
</gene>
<feature type="transmembrane region" description="Helical" evidence="9">
    <location>
        <begin position="512"/>
        <end position="536"/>
    </location>
</feature>
<feature type="transmembrane region" description="Helical" evidence="9">
    <location>
        <begin position="488"/>
        <end position="506"/>
    </location>
</feature>
<feature type="transmembrane region" description="Helical" evidence="9">
    <location>
        <begin position="447"/>
        <end position="468"/>
    </location>
</feature>
<keyword evidence="6 9" id="KW-1133">Transmembrane helix</keyword>
<evidence type="ECO:0000256" key="6">
    <source>
        <dbReference type="ARBA" id="ARBA00022989"/>
    </source>
</evidence>
<comment type="function">
    <text evidence="8 9">Intramembrane glycolipid transporter that operates in the biosynthetic pathway of dolichol-linked oligosaccharides, the glycan precursors employed in protein asparagine (N)-glycosylation. The sequential addition of sugars to dolichol pyrophosphate produces dolichol-linked oligosaccharides containing fourteen sugars, including two GlcNAcs, nine mannoses and three glucoses. Once assembled, the oligosaccharide is transferred from the lipid to nascent proteins by oligosaccharyltransferases. The assembly of dolichol-linked oligosaccharides begins on the cytosolic side of the endoplasmic reticulum membrane and finishes in its lumen. RFT1 could mediate the translocation of the cytosolically oriented intermediate DolPP-GlcNAc2Man5, produced by ALG11, into the ER lumen where dolichol-linked oligosaccharides assembly continues. However, the intramembrane lipid transporter activity could not be confirmed in vitro.</text>
</comment>
<proteinExistence type="inferred from homology"/>
<feature type="transmembrane region" description="Helical" evidence="9">
    <location>
        <begin position="77"/>
        <end position="95"/>
    </location>
</feature>
<evidence type="ECO:0000313" key="10">
    <source>
        <dbReference type="EMBL" id="KAG9459644.1"/>
    </source>
</evidence>
<comment type="subcellular location">
    <subcellularLocation>
        <location evidence="1 9">Endoplasmic reticulum membrane</location>
        <topology evidence="1 9">Multi-pass membrane protein</topology>
    </subcellularLocation>
</comment>
<evidence type="ECO:0000256" key="7">
    <source>
        <dbReference type="ARBA" id="ARBA00023136"/>
    </source>
</evidence>
<reference evidence="10 11" key="1">
    <citation type="submission" date="2021-07" db="EMBL/GenBank/DDBJ databases">
        <title>The Aristolochia fimbriata genome: insights into angiosperm evolution, floral development and chemical biosynthesis.</title>
        <authorList>
            <person name="Jiao Y."/>
        </authorList>
    </citation>
    <scope>NUCLEOTIDE SEQUENCE [LARGE SCALE GENOMIC DNA]</scope>
    <source>
        <strain evidence="10">IBCAS-2021</strain>
        <tissue evidence="10">Leaf</tissue>
    </source>
</reference>
<dbReference type="Proteomes" id="UP000825729">
    <property type="component" value="Unassembled WGS sequence"/>
</dbReference>
<feature type="transmembrane region" description="Helical" evidence="9">
    <location>
        <begin position="422"/>
        <end position="441"/>
    </location>
</feature>
<feature type="transmembrane region" description="Helical" evidence="9">
    <location>
        <begin position="390"/>
        <end position="410"/>
    </location>
</feature>
<evidence type="ECO:0000256" key="3">
    <source>
        <dbReference type="ARBA" id="ARBA00010288"/>
    </source>
</evidence>
<organism evidence="10 11">
    <name type="scientific">Aristolochia fimbriata</name>
    <name type="common">White veined hardy Dutchman's pipe vine</name>
    <dbReference type="NCBI Taxonomy" id="158543"/>
    <lineage>
        <taxon>Eukaryota</taxon>
        <taxon>Viridiplantae</taxon>
        <taxon>Streptophyta</taxon>
        <taxon>Embryophyta</taxon>
        <taxon>Tracheophyta</taxon>
        <taxon>Spermatophyta</taxon>
        <taxon>Magnoliopsida</taxon>
        <taxon>Magnoliidae</taxon>
        <taxon>Piperales</taxon>
        <taxon>Aristolochiaceae</taxon>
        <taxon>Aristolochia</taxon>
    </lineage>
</organism>
<evidence type="ECO:0000256" key="1">
    <source>
        <dbReference type="ARBA" id="ARBA00004477"/>
    </source>
</evidence>
<dbReference type="PANTHER" id="PTHR13117:SF5">
    <property type="entry name" value="PROTEIN RFT1 HOMOLOG"/>
    <property type="match status" value="1"/>
</dbReference>
<evidence type="ECO:0000256" key="5">
    <source>
        <dbReference type="ARBA" id="ARBA00022824"/>
    </source>
</evidence>
<dbReference type="GO" id="GO:0034203">
    <property type="term" value="P:glycolipid translocation"/>
    <property type="evidence" value="ECO:0007669"/>
    <property type="project" value="TreeGrafter"/>
</dbReference>
<dbReference type="Pfam" id="PF04506">
    <property type="entry name" value="Rft-1"/>
    <property type="match status" value="1"/>
</dbReference>
<dbReference type="PANTHER" id="PTHR13117">
    <property type="entry name" value="ENDOPLASMIC RETICULUM MULTISPAN TRANSMEMBRANE PROTEIN-RELATED"/>
    <property type="match status" value="1"/>
</dbReference>
<feature type="transmembrane region" description="Helical" evidence="9">
    <location>
        <begin position="350"/>
        <end position="370"/>
    </location>
</feature>
<evidence type="ECO:0000256" key="2">
    <source>
        <dbReference type="ARBA" id="ARBA00004922"/>
    </source>
</evidence>
<dbReference type="InterPro" id="IPR007594">
    <property type="entry name" value="RFT1"/>
</dbReference>
<evidence type="ECO:0000256" key="8">
    <source>
        <dbReference type="ARBA" id="ARBA00045912"/>
    </source>
</evidence>
<evidence type="ECO:0000256" key="9">
    <source>
        <dbReference type="RuleBase" id="RU365067"/>
    </source>
</evidence>
<dbReference type="GO" id="GO:0006488">
    <property type="term" value="P:dolichol-linked oligosaccharide biosynthetic process"/>
    <property type="evidence" value="ECO:0007669"/>
    <property type="project" value="InterPro"/>
</dbReference>
<accession>A0AAV7FF34</accession>
<comment type="caution">
    <text evidence="10">The sequence shown here is derived from an EMBL/GenBank/DDBJ whole genome shotgun (WGS) entry which is preliminary data.</text>
</comment>
<keyword evidence="4 9" id="KW-0812">Transmembrane</keyword>
<comment type="pathway">
    <text evidence="2">Protein modification; protein glycosylation.</text>
</comment>
<sequence length="552" mass="63556">MIFGNLPVKYPRVIFARRRQFAGKFLSSTEKKMAERETDRFNLARTFKYLMATQILSRGIPFAFNSWIIRHLTQEDYALYAVQFHLFVTCILFLSREGFRRACMRTDFKWYGTIKDENAARLLRIAWMTFPIGLLFTFAACVLVFWYQDLKLSDPYSQGILIHGFACILELLAEPVYILSQNMLLLKLRMLVETMATVLRCLTVYILIISQSKMEKGIVFSLSQVAYGAVLVIGYWGYFLIFERIKHSELFPFRMENMMSYDRQLSGMCFLFTGQSVWKLALQEGEKLVLVLLDTPYNQAVYGLVEKLGSLSARLVFLPFEESSYCTFAKFSSGQSLERKTRLGTSLTDALKLVILIGLVVGAFGPSYSYCLIRLLYGRNWSEGEAPNVLRYYCLYVIVLAINGTSEAFLHAAASERQLKWANFFLLVSSTIYVVLNVLLIKSAGAIGLIAANSLNMILRIIYSAIFIKNYFQDCPFFSLRRCLPSGWWALFLSGVATLVSERVFLDRDSFWLTFFVHLSFGVTCISTSFIIIYRYEKPFINKIIRFQDHTD</sequence>
<keyword evidence="11" id="KW-1185">Reference proteome</keyword>